<proteinExistence type="predicted"/>
<reference evidence="1 2" key="1">
    <citation type="submission" date="2019-05" db="EMBL/GenBank/DDBJ databases">
        <title>Erythrobacter marisflavi sp. nov., isolated from isolated from water of an estuary environment.</title>
        <authorList>
            <person name="Yoon J.-H."/>
        </authorList>
    </citation>
    <scope>NUCLEOTIDE SEQUENCE [LARGE SCALE GENOMIC DNA]</scope>
    <source>
        <strain evidence="1 2">KEM-5</strain>
    </source>
</reference>
<name>A0A5S3P304_9SPHN</name>
<evidence type="ECO:0000313" key="2">
    <source>
        <dbReference type="Proteomes" id="UP000309668"/>
    </source>
</evidence>
<comment type="caution">
    <text evidence="1">The sequence shown here is derived from an EMBL/GenBank/DDBJ whole genome shotgun (WGS) entry which is preliminary data.</text>
</comment>
<dbReference type="OrthoDB" id="572467at2"/>
<accession>A0A5S3P304</accession>
<evidence type="ECO:0000313" key="1">
    <source>
        <dbReference type="EMBL" id="TMM47309.1"/>
    </source>
</evidence>
<gene>
    <name evidence="1" type="ORF">FEV51_09580</name>
</gene>
<dbReference type="AlphaFoldDB" id="A0A5S3P304"/>
<dbReference type="RefSeq" id="WP_138618350.1">
    <property type="nucleotide sequence ID" value="NZ_VCAO01000004.1"/>
</dbReference>
<dbReference type="EMBL" id="VCAO01000004">
    <property type="protein sequence ID" value="TMM47309.1"/>
    <property type="molecule type" value="Genomic_DNA"/>
</dbReference>
<dbReference type="Proteomes" id="UP000309668">
    <property type="component" value="Unassembled WGS sequence"/>
</dbReference>
<keyword evidence="2" id="KW-1185">Reference proteome</keyword>
<evidence type="ECO:0008006" key="3">
    <source>
        <dbReference type="Google" id="ProtNLM"/>
    </source>
</evidence>
<organism evidence="1 2">
    <name type="scientific">Qipengyuania marisflavi</name>
    <dbReference type="NCBI Taxonomy" id="2486356"/>
    <lineage>
        <taxon>Bacteria</taxon>
        <taxon>Pseudomonadati</taxon>
        <taxon>Pseudomonadota</taxon>
        <taxon>Alphaproteobacteria</taxon>
        <taxon>Sphingomonadales</taxon>
        <taxon>Erythrobacteraceae</taxon>
        <taxon>Qipengyuania</taxon>
    </lineage>
</organism>
<protein>
    <recommendedName>
        <fullName evidence="3">GTPase</fullName>
    </recommendedName>
</protein>
<sequence length="124" mass="13305">MTKAHPDLVLVYNADGGPLASLFGAVHKVVSPGTYQCSLCKTTHGALTVHGEWQDFLNTLPNRTRIHYRDEFAKLEPGFTGDLPAILVQHQGAPAELLVSADEFAAIADAASLRAIVAERLARA</sequence>